<evidence type="ECO:0000313" key="2">
    <source>
        <dbReference type="Proteomes" id="UP000038045"/>
    </source>
</evidence>
<protein>
    <submittedName>
        <fullName evidence="3">ShKT domain-containing protein</fullName>
    </submittedName>
</protein>
<accession>A0A0N4Z4N1</accession>
<keyword evidence="2" id="KW-1185">Reference proteome</keyword>
<dbReference type="Proteomes" id="UP000038045">
    <property type="component" value="Unplaced"/>
</dbReference>
<dbReference type="STRING" id="131310.A0A0N4Z4N1"/>
<dbReference type="AlphaFoldDB" id="A0A0N4Z4N1"/>
<reference evidence="3" key="1">
    <citation type="submission" date="2017-02" db="UniProtKB">
        <authorList>
            <consortium name="WormBaseParasite"/>
        </authorList>
    </citation>
    <scope>IDENTIFICATION</scope>
</reference>
<keyword evidence="1" id="KW-0732">Signal</keyword>
<organism evidence="2 3">
    <name type="scientific">Parastrongyloides trichosuri</name>
    <name type="common">Possum-specific nematode worm</name>
    <dbReference type="NCBI Taxonomy" id="131310"/>
    <lineage>
        <taxon>Eukaryota</taxon>
        <taxon>Metazoa</taxon>
        <taxon>Ecdysozoa</taxon>
        <taxon>Nematoda</taxon>
        <taxon>Chromadorea</taxon>
        <taxon>Rhabditida</taxon>
        <taxon>Tylenchina</taxon>
        <taxon>Panagrolaimomorpha</taxon>
        <taxon>Strongyloidoidea</taxon>
        <taxon>Strongyloididae</taxon>
        <taxon>Parastrongyloides</taxon>
    </lineage>
</organism>
<name>A0A0N4Z4N1_PARTI</name>
<evidence type="ECO:0000313" key="3">
    <source>
        <dbReference type="WBParaSite" id="PTRK_0000194700.1"/>
    </source>
</evidence>
<feature type="chain" id="PRO_5005891071" evidence="1">
    <location>
        <begin position="20"/>
        <end position="521"/>
    </location>
</feature>
<feature type="signal peptide" evidence="1">
    <location>
        <begin position="1"/>
        <end position="19"/>
    </location>
</feature>
<dbReference type="WBParaSite" id="PTRK_0000194700.1">
    <property type="protein sequence ID" value="PTRK_0000194700.1"/>
    <property type="gene ID" value="PTRK_0000194700"/>
</dbReference>
<evidence type="ECO:0000256" key="1">
    <source>
        <dbReference type="SAM" id="SignalP"/>
    </source>
</evidence>
<dbReference type="PANTHER" id="PTHR31895">
    <property type="entry name" value="PROTEIN CBG03177-RELATED"/>
    <property type="match status" value="1"/>
</dbReference>
<sequence length="521" mass="57504">MQILATSILLLSIASTVSAGFVSCYAHLCNGYCAPRGQKGTCVITNPATRAANTTDDCRFTCIQRCQTSCLAKAPTPSLCLNTCPTACSSACSSYLYVSHNNNNYLQPKTKIQTTTKSPLLPILDSNLFKPLVEKYHEVKNYLTQASSHIASEASNTDTNLASNVCHSECLTTCENQCDPNNKDSGNVCGTLCRPFCNIRCGILSNQFDLFSRSLCSTACSPGCSTVCVIKQGLKQLFDASNIPKLETPDLIQTLSDHLDPNVHFVKEATTTEKPKEILHNIKICVSQCVNRCARNVLSNQDQSFEKQISVCHSPCENVCKNKNNINGKKKCDVLKCNQNCMYQCYGVKNNNVDCENVCSRTCDNICMAPDTYKVSSHVQMLLKVDSLYKLDLMKSDCFTSCNHYSPRMANPDEGLAWSDICHKSCTSLDFERKRIMNVCSIGCQGQCKENCLYSDKGYAQCDPICKASCDEECGNKASKYVECEPNCLSVCNKNCKNKLTDFKCSISCYALCRNEACSKR</sequence>
<dbReference type="PANTHER" id="PTHR31895:SF23">
    <property type="entry name" value="INTRINSICALLY DISORDERED PROTEIN, EXPRESSED IN PHARYNX"/>
    <property type="match status" value="1"/>
</dbReference>
<proteinExistence type="predicted"/>